<dbReference type="PANTHER" id="PTHR19372">
    <property type="entry name" value="SULFITE REDUCTASE"/>
    <property type="match status" value="1"/>
</dbReference>
<dbReference type="Pfam" id="PF03404">
    <property type="entry name" value="Mo-co_dimer"/>
    <property type="match status" value="1"/>
</dbReference>
<evidence type="ECO:0000259" key="2">
    <source>
        <dbReference type="Pfam" id="PF03404"/>
    </source>
</evidence>
<feature type="domain" description="Oxidoreductase molybdopterin-binding" evidence="1">
    <location>
        <begin position="43"/>
        <end position="222"/>
    </location>
</feature>
<evidence type="ECO:0008006" key="5">
    <source>
        <dbReference type="Google" id="ProtNLM"/>
    </source>
</evidence>
<dbReference type="PRINTS" id="PR00407">
    <property type="entry name" value="EUMOPTERIN"/>
</dbReference>
<dbReference type="PANTHER" id="PTHR19372:SF7">
    <property type="entry name" value="SULFITE OXIDASE, MITOCHONDRIAL"/>
    <property type="match status" value="1"/>
</dbReference>
<dbReference type="InterPro" id="IPR036374">
    <property type="entry name" value="OxRdtase_Mopterin-bd_sf"/>
</dbReference>
<dbReference type="GO" id="GO:0006790">
    <property type="term" value="P:sulfur compound metabolic process"/>
    <property type="evidence" value="ECO:0007669"/>
    <property type="project" value="TreeGrafter"/>
</dbReference>
<dbReference type="GO" id="GO:0043546">
    <property type="term" value="F:molybdopterin cofactor binding"/>
    <property type="evidence" value="ECO:0007669"/>
    <property type="project" value="TreeGrafter"/>
</dbReference>
<dbReference type="GO" id="GO:0030151">
    <property type="term" value="F:molybdenum ion binding"/>
    <property type="evidence" value="ECO:0007669"/>
    <property type="project" value="InterPro"/>
</dbReference>
<keyword evidence="4" id="KW-1185">Reference proteome</keyword>
<gene>
    <name evidence="3" type="ORF">C6P46_000941</name>
</gene>
<dbReference type="Proteomes" id="UP000777482">
    <property type="component" value="Unassembled WGS sequence"/>
</dbReference>
<dbReference type="SUPFAM" id="SSF56524">
    <property type="entry name" value="Oxidoreductase molybdopterin-binding domain"/>
    <property type="match status" value="1"/>
</dbReference>
<dbReference type="AlphaFoldDB" id="A0A9P7B7Q9"/>
<feature type="domain" description="Moybdenum cofactor oxidoreductase dimerisation" evidence="2">
    <location>
        <begin position="248"/>
        <end position="298"/>
    </location>
</feature>
<name>A0A9P7B7Q9_RHOMI</name>
<dbReference type="Gene3D" id="2.60.40.650">
    <property type="match status" value="2"/>
</dbReference>
<proteinExistence type="predicted"/>
<dbReference type="Pfam" id="PF00174">
    <property type="entry name" value="Oxidored_molyb"/>
    <property type="match status" value="1"/>
</dbReference>
<dbReference type="GO" id="GO:0008482">
    <property type="term" value="F:sulfite oxidase activity"/>
    <property type="evidence" value="ECO:0007669"/>
    <property type="project" value="TreeGrafter"/>
</dbReference>
<reference evidence="3 4" key="1">
    <citation type="submission" date="2020-11" db="EMBL/GenBank/DDBJ databases">
        <title>Kefir isolates.</title>
        <authorList>
            <person name="Marcisauskas S."/>
            <person name="Kim Y."/>
            <person name="Blasche S."/>
        </authorList>
    </citation>
    <scope>NUCLEOTIDE SEQUENCE [LARGE SCALE GENOMIC DNA]</scope>
    <source>
        <strain evidence="3 4">KR</strain>
    </source>
</reference>
<dbReference type="InterPro" id="IPR008335">
    <property type="entry name" value="Mopterin_OxRdtase_euk"/>
</dbReference>
<dbReference type="OrthoDB" id="10051395at2759"/>
<protein>
    <recommendedName>
        <fullName evidence="5">Sulfite oxidase</fullName>
    </recommendedName>
</protein>
<sequence>MIAEDQRVLSRNPLNAEPAPATLVSSFLTKNSDVYHRNHGEFVPLDAATYSLLLRSEVDAIKLNKSDFSLDDVKEFPKRDLVTVLSCAGNRRTEMDHEKEVEGLKWGMSAIANCHFAGTLLSDLLAAAGVTKASTPNARDLHIHFESTQDCEDDTYYAASLPLEMALDQARPTLLAYEMNHAALEPAHGFPLRVVVPGVIGARSVKWLERIIIRDHESDNFYQARDYKVLPPEATPETKADYLQKTPALHEFSLNSVICSPSDGETVEAESGNSAAIAVKGYAVGSNGTRIKSIEIAVVSLPVPVSSAPPPHPDLLPEIQSNEAYKIRVHATTLPAEAWTSARLNEGIHTSGAITAQDKHWGWTLFSAEVPLPETVRHLVELGVDGGVDVALVAYATDACGQRQELQTQWNLRGVAEASWSVVKCRLKHRSSS</sequence>
<evidence type="ECO:0000259" key="1">
    <source>
        <dbReference type="Pfam" id="PF00174"/>
    </source>
</evidence>
<comment type="caution">
    <text evidence="3">The sequence shown here is derived from an EMBL/GenBank/DDBJ whole genome shotgun (WGS) entry which is preliminary data.</text>
</comment>
<evidence type="ECO:0000313" key="3">
    <source>
        <dbReference type="EMBL" id="KAG0664804.1"/>
    </source>
</evidence>
<dbReference type="InterPro" id="IPR000572">
    <property type="entry name" value="OxRdtase_Mopterin-bd_dom"/>
</dbReference>
<organism evidence="3 4">
    <name type="scientific">Rhodotorula mucilaginosa</name>
    <name type="common">Yeast</name>
    <name type="synonym">Rhodotorula rubra</name>
    <dbReference type="NCBI Taxonomy" id="5537"/>
    <lineage>
        <taxon>Eukaryota</taxon>
        <taxon>Fungi</taxon>
        <taxon>Dikarya</taxon>
        <taxon>Basidiomycota</taxon>
        <taxon>Pucciniomycotina</taxon>
        <taxon>Microbotryomycetes</taxon>
        <taxon>Sporidiobolales</taxon>
        <taxon>Sporidiobolaceae</taxon>
        <taxon>Rhodotorula</taxon>
    </lineage>
</organism>
<dbReference type="Gene3D" id="3.90.420.10">
    <property type="entry name" value="Oxidoreductase, molybdopterin-binding domain"/>
    <property type="match status" value="1"/>
</dbReference>
<accession>A0A9P7B7Q9</accession>
<dbReference type="GO" id="GO:0020037">
    <property type="term" value="F:heme binding"/>
    <property type="evidence" value="ECO:0007669"/>
    <property type="project" value="TreeGrafter"/>
</dbReference>
<dbReference type="EMBL" id="PUHQ01000012">
    <property type="protein sequence ID" value="KAG0664804.1"/>
    <property type="molecule type" value="Genomic_DNA"/>
</dbReference>
<evidence type="ECO:0000313" key="4">
    <source>
        <dbReference type="Proteomes" id="UP000777482"/>
    </source>
</evidence>
<dbReference type="InterPro" id="IPR005066">
    <property type="entry name" value="MoCF_OxRdtse_dimer"/>
</dbReference>
<dbReference type="GO" id="GO:0005739">
    <property type="term" value="C:mitochondrion"/>
    <property type="evidence" value="ECO:0007669"/>
    <property type="project" value="TreeGrafter"/>
</dbReference>